<dbReference type="EMBL" id="MXAN01000059">
    <property type="protein sequence ID" value="OPH35750.1"/>
    <property type="molecule type" value="Genomic_DNA"/>
</dbReference>
<keyword evidence="1" id="KW-0812">Transmembrane</keyword>
<gene>
    <name evidence="2" type="ORF">B5J94_08875</name>
</gene>
<keyword evidence="1" id="KW-1133">Transmembrane helix</keyword>
<keyword evidence="1" id="KW-0472">Membrane</keyword>
<dbReference type="Proteomes" id="UP000191025">
    <property type="component" value="Unassembled WGS sequence"/>
</dbReference>
<feature type="transmembrane region" description="Helical" evidence="1">
    <location>
        <begin position="12"/>
        <end position="34"/>
    </location>
</feature>
<feature type="transmembrane region" description="Helical" evidence="1">
    <location>
        <begin position="94"/>
        <end position="112"/>
    </location>
</feature>
<name>A0A1V4GTK7_MORLA</name>
<evidence type="ECO:0000313" key="2">
    <source>
        <dbReference type="EMBL" id="OPH35750.1"/>
    </source>
</evidence>
<evidence type="ECO:0000256" key="1">
    <source>
        <dbReference type="SAM" id="Phobius"/>
    </source>
</evidence>
<evidence type="ECO:0000313" key="3">
    <source>
        <dbReference type="Proteomes" id="UP000191025"/>
    </source>
</evidence>
<organism evidence="2 3">
    <name type="scientific">Moraxella lacunata</name>
    <dbReference type="NCBI Taxonomy" id="477"/>
    <lineage>
        <taxon>Bacteria</taxon>
        <taxon>Pseudomonadati</taxon>
        <taxon>Pseudomonadota</taxon>
        <taxon>Gammaproteobacteria</taxon>
        <taxon>Moraxellales</taxon>
        <taxon>Moraxellaceae</taxon>
        <taxon>Moraxella</taxon>
    </lineage>
</organism>
<sequence>MIDCEPSMIIKALFIILLLMCVGVQGMFIYLLGGYDPHELNKLLRMWESFGVEIVPYTAFMLSITQAKAIWLIPKLNLIIGGMAIIKKEWHIGLLVLVLSFLIALAFVWAIYSPAMMISIR</sequence>
<protein>
    <submittedName>
        <fullName evidence="2">Uncharacterized protein</fullName>
    </submittedName>
</protein>
<feature type="transmembrane region" description="Helical" evidence="1">
    <location>
        <begin position="54"/>
        <end position="73"/>
    </location>
</feature>
<proteinExistence type="predicted"/>
<accession>A0A1V4GTK7</accession>
<reference evidence="3" key="1">
    <citation type="submission" date="2017-03" db="EMBL/GenBank/DDBJ databases">
        <title>Draft genome sequence of Moraxella equi CCUG 4950T type strain.</title>
        <authorList>
            <person name="Salva-Serra F."/>
            <person name="Engstrom-Jakobsson H."/>
            <person name="Thorell K."/>
            <person name="Jaen-Luchoro D."/>
            <person name="Gonzales-Siles L."/>
            <person name="Karlsson R."/>
            <person name="Yazdan S."/>
            <person name="Boulund F."/>
            <person name="Johnning A."/>
            <person name="Engstrand L."/>
            <person name="Kristiansson E."/>
            <person name="Moore E."/>
        </authorList>
    </citation>
    <scope>NUCLEOTIDE SEQUENCE [LARGE SCALE GENOMIC DNA]</scope>
    <source>
        <strain evidence="3">CCUG 4441</strain>
    </source>
</reference>
<dbReference type="AlphaFoldDB" id="A0A1V4GTK7"/>
<comment type="caution">
    <text evidence="2">The sequence shown here is derived from an EMBL/GenBank/DDBJ whole genome shotgun (WGS) entry which is preliminary data.</text>
</comment>